<dbReference type="InterPro" id="IPR035906">
    <property type="entry name" value="MetI-like_sf"/>
</dbReference>
<dbReference type="Proteomes" id="UP000276443">
    <property type="component" value="Unassembled WGS sequence"/>
</dbReference>
<keyword evidence="2 7" id="KW-0813">Transport</keyword>
<evidence type="ECO:0000259" key="8">
    <source>
        <dbReference type="PROSITE" id="PS50928"/>
    </source>
</evidence>
<evidence type="ECO:0000256" key="5">
    <source>
        <dbReference type="ARBA" id="ARBA00022989"/>
    </source>
</evidence>
<dbReference type="PANTHER" id="PTHR43163:SF6">
    <property type="entry name" value="DIPEPTIDE TRANSPORT SYSTEM PERMEASE PROTEIN DPPB-RELATED"/>
    <property type="match status" value="1"/>
</dbReference>
<dbReference type="EMBL" id="RKRF01000011">
    <property type="protein sequence ID" value="RPF51073.1"/>
    <property type="molecule type" value="Genomic_DNA"/>
</dbReference>
<evidence type="ECO:0000313" key="9">
    <source>
        <dbReference type="EMBL" id="RPF51073.1"/>
    </source>
</evidence>
<evidence type="ECO:0000256" key="1">
    <source>
        <dbReference type="ARBA" id="ARBA00004651"/>
    </source>
</evidence>
<feature type="transmembrane region" description="Helical" evidence="7">
    <location>
        <begin position="9"/>
        <end position="26"/>
    </location>
</feature>
<dbReference type="PANTHER" id="PTHR43163">
    <property type="entry name" value="DIPEPTIDE TRANSPORT SYSTEM PERMEASE PROTEIN DPPB-RELATED"/>
    <property type="match status" value="1"/>
</dbReference>
<dbReference type="PROSITE" id="PS50928">
    <property type="entry name" value="ABC_TM1"/>
    <property type="match status" value="1"/>
</dbReference>
<dbReference type="InterPro" id="IPR000515">
    <property type="entry name" value="MetI-like"/>
</dbReference>
<accession>A0A3N5B1G6</accession>
<evidence type="ECO:0000256" key="4">
    <source>
        <dbReference type="ARBA" id="ARBA00022692"/>
    </source>
</evidence>
<dbReference type="RefSeq" id="WP_124222717.1">
    <property type="nucleotide sequence ID" value="NZ_RKRF01000011.1"/>
</dbReference>
<gene>
    <name evidence="9" type="ORF">EDC24_2337</name>
</gene>
<name>A0A3N5B1G6_9BACI</name>
<keyword evidence="5 7" id="KW-1133">Transmembrane helix</keyword>
<dbReference type="Gene3D" id="1.10.3720.10">
    <property type="entry name" value="MetI-like"/>
    <property type="match status" value="1"/>
</dbReference>
<dbReference type="OrthoDB" id="2551456at2"/>
<proteinExistence type="inferred from homology"/>
<evidence type="ECO:0000313" key="10">
    <source>
        <dbReference type="Proteomes" id="UP000276443"/>
    </source>
</evidence>
<dbReference type="Pfam" id="PF00528">
    <property type="entry name" value="BPD_transp_1"/>
    <property type="match status" value="1"/>
</dbReference>
<feature type="transmembrane region" description="Helical" evidence="7">
    <location>
        <begin position="266"/>
        <end position="287"/>
    </location>
</feature>
<keyword evidence="6 7" id="KW-0472">Membrane</keyword>
<reference evidence="9 10" key="1">
    <citation type="submission" date="2018-11" db="EMBL/GenBank/DDBJ databases">
        <title>Genomic Encyclopedia of Type Strains, Phase IV (KMG-IV): sequencing the most valuable type-strain genomes for metagenomic binning, comparative biology and taxonomic classification.</title>
        <authorList>
            <person name="Goeker M."/>
        </authorList>
    </citation>
    <scope>NUCLEOTIDE SEQUENCE [LARGE SCALE GENOMIC DNA]</scope>
    <source>
        <strain evidence="9 10">DSM 18090</strain>
    </source>
</reference>
<feature type="domain" description="ABC transmembrane type-1" evidence="8">
    <location>
        <begin position="84"/>
        <end position="288"/>
    </location>
</feature>
<dbReference type="GO" id="GO:0055085">
    <property type="term" value="P:transmembrane transport"/>
    <property type="evidence" value="ECO:0007669"/>
    <property type="project" value="InterPro"/>
</dbReference>
<protein>
    <submittedName>
        <fullName evidence="9">Oligopeptide transport system permease protein</fullName>
    </submittedName>
</protein>
<comment type="subcellular location">
    <subcellularLocation>
        <location evidence="1 7">Cell membrane</location>
        <topology evidence="1 7">Multi-pass membrane protein</topology>
    </subcellularLocation>
</comment>
<keyword evidence="3" id="KW-1003">Cell membrane</keyword>
<dbReference type="SUPFAM" id="SSF161098">
    <property type="entry name" value="MetI-like"/>
    <property type="match status" value="1"/>
</dbReference>
<dbReference type="GO" id="GO:0005886">
    <property type="term" value="C:plasma membrane"/>
    <property type="evidence" value="ECO:0007669"/>
    <property type="project" value="UniProtKB-SubCell"/>
</dbReference>
<organism evidence="9 10">
    <name type="scientific">Aquisalibacillus elongatus</name>
    <dbReference type="NCBI Taxonomy" id="485577"/>
    <lineage>
        <taxon>Bacteria</taxon>
        <taxon>Bacillati</taxon>
        <taxon>Bacillota</taxon>
        <taxon>Bacilli</taxon>
        <taxon>Bacillales</taxon>
        <taxon>Bacillaceae</taxon>
        <taxon>Aquisalibacillus</taxon>
    </lineage>
</organism>
<feature type="transmembrane region" description="Helical" evidence="7">
    <location>
        <begin position="120"/>
        <end position="143"/>
    </location>
</feature>
<dbReference type="CDD" id="cd06261">
    <property type="entry name" value="TM_PBP2"/>
    <property type="match status" value="1"/>
</dbReference>
<keyword evidence="10" id="KW-1185">Reference proteome</keyword>
<evidence type="ECO:0000256" key="6">
    <source>
        <dbReference type="ARBA" id="ARBA00023136"/>
    </source>
</evidence>
<comment type="caution">
    <text evidence="9">The sequence shown here is derived from an EMBL/GenBank/DDBJ whole genome shotgun (WGS) entry which is preliminary data.</text>
</comment>
<evidence type="ECO:0000256" key="3">
    <source>
        <dbReference type="ARBA" id="ARBA00022475"/>
    </source>
</evidence>
<feature type="transmembrane region" description="Helical" evidence="7">
    <location>
        <begin position="90"/>
        <end position="108"/>
    </location>
</feature>
<evidence type="ECO:0000256" key="2">
    <source>
        <dbReference type="ARBA" id="ARBA00022448"/>
    </source>
</evidence>
<keyword evidence="4 7" id="KW-0812">Transmembrane</keyword>
<feature type="transmembrane region" description="Helical" evidence="7">
    <location>
        <begin position="163"/>
        <end position="182"/>
    </location>
</feature>
<dbReference type="AlphaFoldDB" id="A0A3N5B1G6"/>
<comment type="similarity">
    <text evidence="7">Belongs to the binding-protein-dependent transport system permease family.</text>
</comment>
<sequence length="299" mass="34650">MVWQITKQILIFCLILIGFILLLLLPREREIEMLGPMQFEADYPFTLELYQESIQDFVSYVKVEKGFGETTGGNSIWSESQRFLNRSLKIIIPAFILSMVVGILIGMLQIHWRNRKKGKVIAFFSWLFAAIPDFFLFISIQYLLIVLMRNGLPQFSIFGDEHWYNFIIPLVALMIFPIAHLVKFTVVSMENEMGQDYVRTAFSKGMTRLEAIKHMFWNSFGPLMNQSQMVMLYILSSLPIIEKVSNYNGAGYQLLESILANEEMRALALMIPFLFIMFIVVLTTQVLKHQFVPKDVTAK</sequence>
<evidence type="ECO:0000256" key="7">
    <source>
        <dbReference type="RuleBase" id="RU363032"/>
    </source>
</evidence>